<keyword evidence="1" id="KW-1277">Toxin-antitoxin system</keyword>
<protein>
    <submittedName>
        <fullName evidence="2">mRNA interferase RelE/StbE</fullName>
    </submittedName>
</protein>
<dbReference type="Pfam" id="PF05016">
    <property type="entry name" value="ParE_toxin"/>
    <property type="match status" value="1"/>
</dbReference>
<reference evidence="3" key="1">
    <citation type="journal article" date="2024" name="Int. J. Syst. Evol. Microbiol.">
        <title>Methylomarinovum tepidoasis sp. nov., a moderately thermophilic methanotroph of the family Methylothermaceae isolated from a deep-sea hydrothermal field.</title>
        <authorList>
            <person name="Hirayama H."/>
            <person name="Takaki Y."/>
            <person name="Abe M."/>
            <person name="Miyazaki M."/>
            <person name="Uematsu K."/>
            <person name="Matsui Y."/>
            <person name="Takai K."/>
        </authorList>
    </citation>
    <scope>NUCLEOTIDE SEQUENCE [LARGE SCALE GENOMIC DNA]</scope>
    <source>
        <strain evidence="3">IT-9</strain>
    </source>
</reference>
<dbReference type="SUPFAM" id="SSF143011">
    <property type="entry name" value="RelE-like"/>
    <property type="match status" value="1"/>
</dbReference>
<dbReference type="Proteomes" id="UP001321825">
    <property type="component" value="Chromosome"/>
</dbReference>
<dbReference type="PANTHER" id="PTHR38813">
    <property type="match status" value="1"/>
</dbReference>
<evidence type="ECO:0000313" key="3">
    <source>
        <dbReference type="Proteomes" id="UP001321825"/>
    </source>
</evidence>
<accession>A0AAU9C6S7</accession>
<organism evidence="2 3">
    <name type="scientific">Methylomarinovum caldicuralii</name>
    <dbReference type="NCBI Taxonomy" id="438856"/>
    <lineage>
        <taxon>Bacteria</taxon>
        <taxon>Pseudomonadati</taxon>
        <taxon>Pseudomonadota</taxon>
        <taxon>Gammaproteobacteria</taxon>
        <taxon>Methylococcales</taxon>
        <taxon>Methylothermaceae</taxon>
        <taxon>Methylomarinovum</taxon>
    </lineage>
</organism>
<dbReference type="InterPro" id="IPR052747">
    <property type="entry name" value="TA_system_RelE_toxin"/>
</dbReference>
<proteinExistence type="predicted"/>
<name>A0AAU9C6S7_9GAMM</name>
<dbReference type="Gene3D" id="3.30.2310.20">
    <property type="entry name" value="RelE-like"/>
    <property type="match status" value="1"/>
</dbReference>
<dbReference type="AlphaFoldDB" id="A0AAU9C6S7"/>
<dbReference type="KEGG" id="mcau:MIT9_P2490"/>
<dbReference type="InterPro" id="IPR035093">
    <property type="entry name" value="RelE/ParE_toxin_dom_sf"/>
</dbReference>
<gene>
    <name evidence="2" type="ORF">MIT9_P2490</name>
</gene>
<dbReference type="RefSeq" id="WP_317705283.1">
    <property type="nucleotide sequence ID" value="NZ_AP024714.1"/>
</dbReference>
<sequence length="84" mass="9823">MEVIWTPKALKQLVKLKDQQTRVRIVQAARNLSAFPNVPGIKALKNHHYGYRLRVGDYRVLFDVLDHAHIVSIEEVKKRDARTY</sequence>
<evidence type="ECO:0000313" key="2">
    <source>
        <dbReference type="EMBL" id="BCX82899.1"/>
    </source>
</evidence>
<dbReference type="EMBL" id="AP024714">
    <property type="protein sequence ID" value="BCX82899.1"/>
    <property type="molecule type" value="Genomic_DNA"/>
</dbReference>
<dbReference type="PANTHER" id="PTHR38813:SF1">
    <property type="entry name" value="TOXIN RELE1-RELATED"/>
    <property type="match status" value="1"/>
</dbReference>
<dbReference type="InterPro" id="IPR007712">
    <property type="entry name" value="RelE/ParE_toxin"/>
</dbReference>
<evidence type="ECO:0000256" key="1">
    <source>
        <dbReference type="ARBA" id="ARBA00022649"/>
    </source>
</evidence>
<keyword evidence="3" id="KW-1185">Reference proteome</keyword>